<feature type="transmembrane region" description="Helical" evidence="7">
    <location>
        <begin position="22"/>
        <end position="44"/>
    </location>
</feature>
<dbReference type="RefSeq" id="WP_020887795.1">
    <property type="nucleotide sequence ID" value="NZ_ATHI01000030.1"/>
</dbReference>
<feature type="transmembrane region" description="Helical" evidence="7">
    <location>
        <begin position="179"/>
        <end position="199"/>
    </location>
</feature>
<comment type="similarity">
    <text evidence="2">Belongs to the NrfD family.</text>
</comment>
<dbReference type="InterPro" id="IPR053549">
    <property type="entry name" value="NrfD_menaquinone_reductase"/>
</dbReference>
<proteinExistence type="inferred from homology"/>
<comment type="subcellular location">
    <subcellularLocation>
        <location evidence="1">Cell membrane</location>
        <topology evidence="1">Multi-pass membrane protein</topology>
    </subcellularLocation>
</comment>
<keyword evidence="3" id="KW-1003">Cell membrane</keyword>
<reference evidence="8 9" key="1">
    <citation type="journal article" date="2013" name="Genome Announc.">
        <title>Draft genome sequences for three mercury-methylating, sulfate-reducing bacteria.</title>
        <authorList>
            <person name="Brown S.D."/>
            <person name="Hurt R.A.Jr."/>
            <person name="Gilmour C.C."/>
            <person name="Elias D.A."/>
        </authorList>
    </citation>
    <scope>NUCLEOTIDE SEQUENCE [LARGE SCALE GENOMIC DNA]</scope>
    <source>
        <strain evidence="8 9">DSM 16529</strain>
    </source>
</reference>
<dbReference type="AlphaFoldDB" id="S7T310"/>
<feature type="transmembrane region" description="Helical" evidence="7">
    <location>
        <begin position="219"/>
        <end position="242"/>
    </location>
</feature>
<evidence type="ECO:0000256" key="7">
    <source>
        <dbReference type="SAM" id="Phobius"/>
    </source>
</evidence>
<evidence type="ECO:0000256" key="4">
    <source>
        <dbReference type="ARBA" id="ARBA00022692"/>
    </source>
</evidence>
<protein>
    <submittedName>
        <fullName evidence="8">Polysulfide reductase NrfD</fullName>
    </submittedName>
</protein>
<keyword evidence="6 7" id="KW-0472">Membrane</keyword>
<dbReference type="eggNOG" id="COG5557">
    <property type="taxonomic scope" value="Bacteria"/>
</dbReference>
<dbReference type="Pfam" id="PF03916">
    <property type="entry name" value="NrfD"/>
    <property type="match status" value="1"/>
</dbReference>
<dbReference type="InterPro" id="IPR005614">
    <property type="entry name" value="NrfD-like"/>
</dbReference>
<evidence type="ECO:0000313" key="8">
    <source>
        <dbReference type="EMBL" id="EPR30971.1"/>
    </source>
</evidence>
<dbReference type="GO" id="GO:0005886">
    <property type="term" value="C:plasma membrane"/>
    <property type="evidence" value="ECO:0007669"/>
    <property type="project" value="UniProtKB-SubCell"/>
</dbReference>
<feature type="transmembrane region" description="Helical" evidence="7">
    <location>
        <begin position="300"/>
        <end position="327"/>
    </location>
</feature>
<feature type="transmembrane region" description="Helical" evidence="7">
    <location>
        <begin position="262"/>
        <end position="280"/>
    </location>
</feature>
<evidence type="ECO:0000256" key="3">
    <source>
        <dbReference type="ARBA" id="ARBA00022475"/>
    </source>
</evidence>
<feature type="transmembrane region" description="Helical" evidence="7">
    <location>
        <begin position="56"/>
        <end position="82"/>
    </location>
</feature>
<sequence length="420" mass="47539">MAKPIDHELFPEGVERCALSKFLVWMAFWTVVFLAGIYAAYVVFANGLGVTGLNNYFAFGLYITFDLAVIALGAGAFFSGLLRYILKMDELKNIINLTVIGGFFCYSGAMLILTMELGQPLRSWFGFWHANVHSMLTEVIFCISCYLGVLIIEFLPNILEQRQLNRIAFLRHFAHNMHVFMPLFAGLGAFLSTFHQGSLGGMYGVMFARPFAFREGFFIWPWTFFLFVMSAAASGPCFSVLIVKCVELCSGKKMVSWKIKQLMGKISGAMLALYLFFKLIDTYDWAVNLLPTLGFTFDQMFYGIIYGKWLFWLELFVLGVIPAVILLTPRWRNTPFLFWSACIMNCLGISLNRYTITVQALAAPVMPFDTWQIYVPAWTEILPSVMVIAYGVLIVSLAYRYLPVFPQEIQLNAPGNKEAA</sequence>
<keyword evidence="4 7" id="KW-0812">Transmembrane</keyword>
<dbReference type="EMBL" id="ATHI01000030">
    <property type="protein sequence ID" value="EPR30971.1"/>
    <property type="molecule type" value="Genomic_DNA"/>
</dbReference>
<feature type="transmembrane region" description="Helical" evidence="7">
    <location>
        <begin position="381"/>
        <end position="402"/>
    </location>
</feature>
<dbReference type="OrthoDB" id="5440262at2"/>
<feature type="transmembrane region" description="Helical" evidence="7">
    <location>
        <begin position="94"/>
        <end position="115"/>
    </location>
</feature>
<evidence type="ECO:0000256" key="6">
    <source>
        <dbReference type="ARBA" id="ARBA00023136"/>
    </source>
</evidence>
<comment type="caution">
    <text evidence="8">The sequence shown here is derived from an EMBL/GenBank/DDBJ whole genome shotgun (WGS) entry which is preliminary data.</text>
</comment>
<dbReference type="STRING" id="1121439.dsat_1098"/>
<keyword evidence="5 7" id="KW-1133">Transmembrane helix</keyword>
<feature type="transmembrane region" description="Helical" evidence="7">
    <location>
        <begin position="135"/>
        <end position="159"/>
    </location>
</feature>
<evidence type="ECO:0000313" key="9">
    <source>
        <dbReference type="Proteomes" id="UP000014975"/>
    </source>
</evidence>
<dbReference type="PATRIC" id="fig|1121439.3.peg.2472"/>
<name>S7T310_9BACT</name>
<accession>S7T310</accession>
<evidence type="ECO:0000256" key="5">
    <source>
        <dbReference type="ARBA" id="ARBA00022989"/>
    </source>
</evidence>
<organism evidence="8 9">
    <name type="scientific">Alkalidesulfovibrio alkalitolerans DSM 16529</name>
    <dbReference type="NCBI Taxonomy" id="1121439"/>
    <lineage>
        <taxon>Bacteria</taxon>
        <taxon>Pseudomonadati</taxon>
        <taxon>Thermodesulfobacteriota</taxon>
        <taxon>Desulfovibrionia</taxon>
        <taxon>Desulfovibrionales</taxon>
        <taxon>Desulfovibrionaceae</taxon>
        <taxon>Alkalidesulfovibrio</taxon>
    </lineage>
</organism>
<evidence type="ECO:0000256" key="2">
    <source>
        <dbReference type="ARBA" id="ARBA00008929"/>
    </source>
</evidence>
<feature type="transmembrane region" description="Helical" evidence="7">
    <location>
        <begin position="336"/>
        <end position="361"/>
    </location>
</feature>
<dbReference type="Proteomes" id="UP000014975">
    <property type="component" value="Unassembled WGS sequence"/>
</dbReference>
<gene>
    <name evidence="8" type="ORF">dsat_1098</name>
</gene>
<keyword evidence="9" id="KW-1185">Reference proteome</keyword>
<evidence type="ECO:0000256" key="1">
    <source>
        <dbReference type="ARBA" id="ARBA00004651"/>
    </source>
</evidence>
<dbReference type="NCBIfam" id="NF041784">
    <property type="entry name" value="mnquin_red_QrcD"/>
    <property type="match status" value="1"/>
</dbReference>